<dbReference type="EMBL" id="GG745361">
    <property type="protein sequence ID" value="KNE69460.1"/>
    <property type="molecule type" value="Genomic_DNA"/>
</dbReference>
<organism evidence="6 7">
    <name type="scientific">Allomyces macrogynus (strain ATCC 38327)</name>
    <name type="common">Allomyces javanicus var. macrogynus</name>
    <dbReference type="NCBI Taxonomy" id="578462"/>
    <lineage>
        <taxon>Eukaryota</taxon>
        <taxon>Fungi</taxon>
        <taxon>Fungi incertae sedis</taxon>
        <taxon>Blastocladiomycota</taxon>
        <taxon>Blastocladiomycetes</taxon>
        <taxon>Blastocladiales</taxon>
        <taxon>Blastocladiaceae</taxon>
        <taxon>Allomyces</taxon>
    </lineage>
</organism>
<feature type="chain" id="PRO_5005548104" evidence="5">
    <location>
        <begin position="32"/>
        <end position="594"/>
    </location>
</feature>
<evidence type="ECO:0000313" key="7">
    <source>
        <dbReference type="Proteomes" id="UP000054350"/>
    </source>
</evidence>
<feature type="region of interest" description="Disordered" evidence="3">
    <location>
        <begin position="438"/>
        <end position="532"/>
    </location>
</feature>
<gene>
    <name evidence="6" type="ORF">AMAG_14032</name>
</gene>
<evidence type="ECO:0000256" key="5">
    <source>
        <dbReference type="SAM" id="SignalP"/>
    </source>
</evidence>
<name>A0A0L0T434_ALLM3</name>
<feature type="transmembrane region" description="Helical" evidence="4">
    <location>
        <begin position="408"/>
        <end position="430"/>
    </location>
</feature>
<dbReference type="AlphaFoldDB" id="A0A0L0T434"/>
<dbReference type="InterPro" id="IPR015915">
    <property type="entry name" value="Kelch-typ_b-propeller"/>
</dbReference>
<dbReference type="SUPFAM" id="SSF117281">
    <property type="entry name" value="Kelch motif"/>
    <property type="match status" value="1"/>
</dbReference>
<protein>
    <submittedName>
        <fullName evidence="6">Uncharacterized protein</fullName>
    </submittedName>
</protein>
<accession>A0A0L0T434</accession>
<feature type="region of interest" description="Disordered" evidence="3">
    <location>
        <begin position="378"/>
        <end position="404"/>
    </location>
</feature>
<dbReference type="Gene3D" id="2.120.10.80">
    <property type="entry name" value="Kelch-type beta propeller"/>
    <property type="match status" value="2"/>
</dbReference>
<evidence type="ECO:0000256" key="4">
    <source>
        <dbReference type="SAM" id="Phobius"/>
    </source>
</evidence>
<keyword evidence="5" id="KW-0732">Signal</keyword>
<keyword evidence="7" id="KW-1185">Reference proteome</keyword>
<keyword evidence="1" id="KW-0880">Kelch repeat</keyword>
<reference evidence="6 7" key="1">
    <citation type="submission" date="2009-11" db="EMBL/GenBank/DDBJ databases">
        <title>Annotation of Allomyces macrogynus ATCC 38327.</title>
        <authorList>
            <consortium name="The Broad Institute Genome Sequencing Platform"/>
            <person name="Russ C."/>
            <person name="Cuomo C."/>
            <person name="Burger G."/>
            <person name="Gray M.W."/>
            <person name="Holland P.W.H."/>
            <person name="King N."/>
            <person name="Lang F.B.F."/>
            <person name="Roger A.J."/>
            <person name="Ruiz-Trillo I."/>
            <person name="Young S.K."/>
            <person name="Zeng Q."/>
            <person name="Gargeya S."/>
            <person name="Fitzgerald M."/>
            <person name="Haas B."/>
            <person name="Abouelleil A."/>
            <person name="Alvarado L."/>
            <person name="Arachchi H.M."/>
            <person name="Berlin A."/>
            <person name="Chapman S.B."/>
            <person name="Gearin G."/>
            <person name="Goldberg J."/>
            <person name="Griggs A."/>
            <person name="Gujja S."/>
            <person name="Hansen M."/>
            <person name="Heiman D."/>
            <person name="Howarth C."/>
            <person name="Larimer J."/>
            <person name="Lui A."/>
            <person name="MacDonald P.J.P."/>
            <person name="McCowen C."/>
            <person name="Montmayeur A."/>
            <person name="Murphy C."/>
            <person name="Neiman D."/>
            <person name="Pearson M."/>
            <person name="Priest M."/>
            <person name="Roberts A."/>
            <person name="Saif S."/>
            <person name="Shea T."/>
            <person name="Sisk P."/>
            <person name="Stolte C."/>
            <person name="Sykes S."/>
            <person name="Wortman J."/>
            <person name="Nusbaum C."/>
            <person name="Birren B."/>
        </authorList>
    </citation>
    <scope>NUCLEOTIDE SEQUENCE [LARGE SCALE GENOMIC DNA]</scope>
    <source>
        <strain evidence="6 7">ATCC 38327</strain>
    </source>
</reference>
<dbReference type="OrthoDB" id="432528at2759"/>
<proteinExistence type="predicted"/>
<keyword evidence="4" id="KW-1133">Transmembrane helix</keyword>
<feature type="signal peptide" evidence="5">
    <location>
        <begin position="1"/>
        <end position="31"/>
    </location>
</feature>
<dbReference type="VEuPathDB" id="FungiDB:AMAG_14032"/>
<feature type="compositionally biased region" description="Low complexity" evidence="3">
    <location>
        <begin position="378"/>
        <end position="397"/>
    </location>
</feature>
<evidence type="ECO:0000256" key="1">
    <source>
        <dbReference type="ARBA" id="ARBA00022441"/>
    </source>
</evidence>
<feature type="compositionally biased region" description="Pro residues" evidence="3">
    <location>
        <begin position="504"/>
        <end position="523"/>
    </location>
</feature>
<feature type="compositionally biased region" description="Low complexity" evidence="3">
    <location>
        <begin position="474"/>
        <end position="503"/>
    </location>
</feature>
<dbReference type="PANTHER" id="PTHR46093:SF18">
    <property type="entry name" value="FIBRONECTIN TYPE-III DOMAIN-CONTAINING PROTEIN"/>
    <property type="match status" value="1"/>
</dbReference>
<keyword evidence="2" id="KW-0677">Repeat</keyword>
<evidence type="ECO:0000313" key="6">
    <source>
        <dbReference type="EMBL" id="KNE69460.1"/>
    </source>
</evidence>
<evidence type="ECO:0000256" key="3">
    <source>
        <dbReference type="SAM" id="MobiDB-lite"/>
    </source>
</evidence>
<keyword evidence="4" id="KW-0472">Membrane</keyword>
<evidence type="ECO:0000256" key="2">
    <source>
        <dbReference type="ARBA" id="ARBA00022737"/>
    </source>
</evidence>
<dbReference type="Proteomes" id="UP000054350">
    <property type="component" value="Unassembled WGS sequence"/>
</dbReference>
<feature type="compositionally biased region" description="Pro residues" evidence="3">
    <location>
        <begin position="442"/>
        <end position="457"/>
    </location>
</feature>
<reference evidence="7" key="2">
    <citation type="submission" date="2009-11" db="EMBL/GenBank/DDBJ databases">
        <title>The Genome Sequence of Allomyces macrogynus strain ATCC 38327.</title>
        <authorList>
            <consortium name="The Broad Institute Genome Sequencing Platform"/>
            <person name="Russ C."/>
            <person name="Cuomo C."/>
            <person name="Shea T."/>
            <person name="Young S.K."/>
            <person name="Zeng Q."/>
            <person name="Koehrsen M."/>
            <person name="Haas B."/>
            <person name="Borodovsky M."/>
            <person name="Guigo R."/>
            <person name="Alvarado L."/>
            <person name="Berlin A."/>
            <person name="Borenstein D."/>
            <person name="Chen Z."/>
            <person name="Engels R."/>
            <person name="Freedman E."/>
            <person name="Gellesch M."/>
            <person name="Goldberg J."/>
            <person name="Griggs A."/>
            <person name="Gujja S."/>
            <person name="Heiman D."/>
            <person name="Hepburn T."/>
            <person name="Howarth C."/>
            <person name="Jen D."/>
            <person name="Larson L."/>
            <person name="Lewis B."/>
            <person name="Mehta T."/>
            <person name="Park D."/>
            <person name="Pearson M."/>
            <person name="Roberts A."/>
            <person name="Saif S."/>
            <person name="Shenoy N."/>
            <person name="Sisk P."/>
            <person name="Stolte C."/>
            <person name="Sykes S."/>
            <person name="Walk T."/>
            <person name="White J."/>
            <person name="Yandava C."/>
            <person name="Burger G."/>
            <person name="Gray M.W."/>
            <person name="Holland P.W.H."/>
            <person name="King N."/>
            <person name="Lang F.B.F."/>
            <person name="Roger A.J."/>
            <person name="Ruiz-Trillo I."/>
            <person name="Lander E."/>
            <person name="Nusbaum C."/>
        </authorList>
    </citation>
    <scope>NUCLEOTIDE SEQUENCE [LARGE SCALE GENOMIC DNA]</scope>
    <source>
        <strain evidence="7">ATCC 38327</strain>
    </source>
</reference>
<sequence>MPLSPSWVGAGLALSLAIVILLAAAPMPTNAASSFSITTSQATSASACAVVGSRLFVFGGYTGNSGSTSTSLANGVYSIDVNKTISTGSAADFKTHGAIDSSLAGMINQVALVQSNNKVFLAGGIRMPTTSSPATDVNKATYVFDPSAGSTSTQSTTLSLALKHTIQQSAAVADGSSKLYLYGGVALGNITNLSWLAVVNSGGVVANSNITSSGPPARQLGSMGRLNSTHLYLSGGFVDTGKFLDDMWLLEESSRTFTSLDYSLYHARYQHRTVFYDDRYIIHIGGFSANSPYTLIEYLDVSLSVSQAGTIVNPSNGPKSLVTGCAYLEGNVIVYVGGRQTTNDLGLAEGPFASFLNLLQILPQTDGSLQFKWVTGTASSTSRSGGTSSTPSTTPGADDPSMPSSSSFGTGAIVGIVVGVLVAAAAVLFVMRNRIRSNRTPRPVPESAPLSPPPMAPVAPVAGTFPPPPPPPSAAQYPPQMQQHPQQPQQQPFSTLPQYQQAPPLAPPYPPAPAPQYPPPPSTSAPWSPAATVPASMTMPVPAPPPPPKHPNTSGAPVVGLAATAGIAAGMAMATAPMAPATLLGNCQLAVPLL</sequence>
<keyword evidence="4" id="KW-0812">Transmembrane</keyword>
<dbReference type="PANTHER" id="PTHR46093">
    <property type="entry name" value="ACYL-COA-BINDING DOMAIN-CONTAINING PROTEIN 5"/>
    <property type="match status" value="1"/>
</dbReference>